<keyword evidence="3" id="KW-1185">Reference proteome</keyword>
<dbReference type="EMBL" id="CM016556">
    <property type="protein sequence ID" value="TKW17477.1"/>
    <property type="molecule type" value="Genomic_DNA"/>
</dbReference>
<protein>
    <submittedName>
        <fullName evidence="2">Uncharacterized protein</fullName>
    </submittedName>
</protein>
<evidence type="ECO:0000256" key="1">
    <source>
        <dbReference type="SAM" id="Phobius"/>
    </source>
</evidence>
<proteinExistence type="predicted"/>
<feature type="transmembrane region" description="Helical" evidence="1">
    <location>
        <begin position="385"/>
        <end position="407"/>
    </location>
</feature>
<feature type="transmembrane region" description="Helical" evidence="1">
    <location>
        <begin position="76"/>
        <end position="102"/>
    </location>
</feature>
<reference evidence="2" key="1">
    <citation type="submission" date="2019-03" db="EMBL/GenBank/DDBJ databases">
        <title>WGS assembly of Setaria viridis.</title>
        <authorList>
            <person name="Huang P."/>
            <person name="Jenkins J."/>
            <person name="Grimwood J."/>
            <person name="Barry K."/>
            <person name="Healey A."/>
            <person name="Mamidi S."/>
            <person name="Sreedasyam A."/>
            <person name="Shu S."/>
            <person name="Feldman M."/>
            <person name="Wu J."/>
            <person name="Yu Y."/>
            <person name="Chen C."/>
            <person name="Johnson J."/>
            <person name="Rokhsar D."/>
            <person name="Baxter I."/>
            <person name="Schmutz J."/>
            <person name="Brutnell T."/>
            <person name="Kellogg E."/>
        </authorList>
    </citation>
    <scope>NUCLEOTIDE SEQUENCE [LARGE SCALE GENOMIC DNA]</scope>
</reference>
<name>A0A4U6V1D0_SETVI</name>
<evidence type="ECO:0000313" key="3">
    <source>
        <dbReference type="Proteomes" id="UP000298652"/>
    </source>
</evidence>
<organism evidence="2 3">
    <name type="scientific">Setaria viridis</name>
    <name type="common">Green bristlegrass</name>
    <name type="synonym">Setaria italica subsp. viridis</name>
    <dbReference type="NCBI Taxonomy" id="4556"/>
    <lineage>
        <taxon>Eukaryota</taxon>
        <taxon>Viridiplantae</taxon>
        <taxon>Streptophyta</taxon>
        <taxon>Embryophyta</taxon>
        <taxon>Tracheophyta</taxon>
        <taxon>Spermatophyta</taxon>
        <taxon>Magnoliopsida</taxon>
        <taxon>Liliopsida</taxon>
        <taxon>Poales</taxon>
        <taxon>Poaceae</taxon>
        <taxon>PACMAD clade</taxon>
        <taxon>Panicoideae</taxon>
        <taxon>Panicodae</taxon>
        <taxon>Paniceae</taxon>
        <taxon>Cenchrinae</taxon>
        <taxon>Setaria</taxon>
    </lineage>
</organism>
<feature type="transmembrane region" description="Helical" evidence="1">
    <location>
        <begin position="227"/>
        <end position="247"/>
    </location>
</feature>
<dbReference type="AlphaFoldDB" id="A0A4U6V1D0"/>
<feature type="transmembrane region" description="Helical" evidence="1">
    <location>
        <begin position="142"/>
        <end position="163"/>
    </location>
</feature>
<feature type="transmembrane region" description="Helical" evidence="1">
    <location>
        <begin position="267"/>
        <end position="300"/>
    </location>
</feature>
<feature type="transmembrane region" description="Helical" evidence="1">
    <location>
        <begin position="184"/>
        <end position="207"/>
    </location>
</feature>
<evidence type="ECO:0000313" key="2">
    <source>
        <dbReference type="EMBL" id="TKW17477.1"/>
    </source>
</evidence>
<sequence length="483" mass="53181">MNEQLQQGLNIEGGTPLHGTRSVEELAKSESERIKTFYQTILSVLVVFIVAALSGYKDIKELYSTTNHKKVHLSNLLVAEGFLLIMTFLCAVALMMFEFFVYQYGRRVRSWYRVVTVLVAVTGTMLIAANTVLVILSNRNNTALSVILAPVLVLVGVAVRAGAWMEEERSATLASRYDMAMKGTFDMATIGTMASFALQGTVAFGYLKTPDNNQGKGDPPLDLAVCYATSTFSLIMMMICAMPLVLLPANMLEDVIRVVERLRHVVLAALAMMALVVSVEFLEGFIVLSVCPEAVALVLYYAVEFFSREGRGESLPWLDFVFRIVATVGFSLMTGLYAAFLGTDHYSVYLKVAMFILLLAVLSSLSRLAIPLDVPEVGVAGAVEMGIAGIVVVFPAAALLAAIPLVLKTNRTVNKNHSTIREIFRLFQKKNKTEKSFYPLRGADCGMDLARHSAPELGMRRLLTVHSFLCLLYQFAVRQQQPP</sequence>
<dbReference type="OMA" id="EFFVYQY"/>
<feature type="transmembrane region" description="Helical" evidence="1">
    <location>
        <begin position="114"/>
        <end position="136"/>
    </location>
</feature>
<accession>A0A4U6V1D0</accession>
<keyword evidence="1" id="KW-0812">Transmembrane</keyword>
<keyword evidence="1" id="KW-1133">Transmembrane helix</keyword>
<gene>
    <name evidence="2" type="ORF">SEVIR_5G369700v2</name>
</gene>
<feature type="transmembrane region" description="Helical" evidence="1">
    <location>
        <begin position="320"/>
        <end position="341"/>
    </location>
</feature>
<dbReference type="Gramene" id="TKW17477">
    <property type="protein sequence ID" value="TKW17477"/>
    <property type="gene ID" value="SEVIR_5G369700v2"/>
</dbReference>
<feature type="transmembrane region" description="Helical" evidence="1">
    <location>
        <begin position="37"/>
        <end position="56"/>
    </location>
</feature>
<keyword evidence="1" id="KW-0472">Membrane</keyword>
<feature type="transmembrane region" description="Helical" evidence="1">
    <location>
        <begin position="348"/>
        <end position="365"/>
    </location>
</feature>
<dbReference type="Proteomes" id="UP000298652">
    <property type="component" value="Chromosome 5"/>
</dbReference>